<proteinExistence type="predicted"/>
<sequence length="62" mass="7101">MQAQEYNEQGCPLRNQQGSDGVKDFAAILARLAPEQYAAFQAERAARQDELNQYVTRYGYRT</sequence>
<reference evidence="1 2" key="1">
    <citation type="submission" date="2015-09" db="EMBL/GenBank/DDBJ databases">
        <title>Draft genome sequence of Kouleothrix aurantiaca JCM 19913.</title>
        <authorList>
            <person name="Hemp J."/>
        </authorList>
    </citation>
    <scope>NUCLEOTIDE SEQUENCE [LARGE SCALE GENOMIC DNA]</scope>
    <source>
        <strain evidence="1 2">COM-B</strain>
    </source>
</reference>
<evidence type="ECO:0000313" key="2">
    <source>
        <dbReference type="Proteomes" id="UP000050509"/>
    </source>
</evidence>
<organism evidence="1 2">
    <name type="scientific">Kouleothrix aurantiaca</name>
    <dbReference type="NCBI Taxonomy" id="186479"/>
    <lineage>
        <taxon>Bacteria</taxon>
        <taxon>Bacillati</taxon>
        <taxon>Chloroflexota</taxon>
        <taxon>Chloroflexia</taxon>
        <taxon>Chloroflexales</taxon>
        <taxon>Roseiflexineae</taxon>
        <taxon>Roseiflexaceae</taxon>
        <taxon>Kouleothrix</taxon>
    </lineage>
</organism>
<evidence type="ECO:0000313" key="1">
    <source>
        <dbReference type="EMBL" id="KPV54589.1"/>
    </source>
</evidence>
<dbReference type="AlphaFoldDB" id="A0A0N8PT56"/>
<keyword evidence="2" id="KW-1185">Reference proteome</keyword>
<gene>
    <name evidence="1" type="ORF">SE17_02820</name>
</gene>
<protein>
    <submittedName>
        <fullName evidence="1">Uncharacterized protein</fullName>
    </submittedName>
</protein>
<dbReference type="Proteomes" id="UP000050509">
    <property type="component" value="Unassembled WGS sequence"/>
</dbReference>
<dbReference type="EMBL" id="LJCR01000035">
    <property type="protein sequence ID" value="KPV54589.1"/>
    <property type="molecule type" value="Genomic_DNA"/>
</dbReference>
<accession>A0A0N8PT56</accession>
<name>A0A0N8PT56_9CHLR</name>
<comment type="caution">
    <text evidence="1">The sequence shown here is derived from an EMBL/GenBank/DDBJ whole genome shotgun (WGS) entry which is preliminary data.</text>
</comment>